<feature type="domain" description="J" evidence="2">
    <location>
        <begin position="161"/>
        <end position="222"/>
    </location>
</feature>
<sequence>MEKQYENSVSLLIDSLSVMQPTFREGISEFALIQVLKHPPYEVFDSHALSDPLVLFKTHFVLFHALYTLQGKWRQQAVGELDIHTTNIILRPCIPSSSRSWAHTPSATCEITSPDPLARYYLDWQNFETTQKADVNALLDDFWSRMSVNQQPPLSEKQRHHAYRVLGIVELADNEGGSHQHLAPETLKRYYRKALAKAHPDKGGSVERAQAVIQAYRWLAGQ</sequence>
<name>A0A7X5LJF7_9ALTE</name>
<gene>
    <name evidence="3" type="ORF">GTH32_04305</name>
</gene>
<dbReference type="Gene3D" id="1.10.287.110">
    <property type="entry name" value="DnaJ domain"/>
    <property type="match status" value="1"/>
</dbReference>
<reference evidence="3 4" key="1">
    <citation type="submission" date="2020-01" db="EMBL/GenBank/DDBJ databases">
        <authorList>
            <person name="Chen J."/>
            <person name="Zhu S."/>
            <person name="Yang J."/>
        </authorList>
    </citation>
    <scope>NUCLEOTIDE SEQUENCE [LARGE SCALE GENOMIC DNA]</scope>
    <source>
        <strain evidence="3 4">345S023</strain>
    </source>
</reference>
<organism evidence="3 4">
    <name type="scientific">Alteromonas profundi</name>
    <dbReference type="NCBI Taxonomy" id="2696062"/>
    <lineage>
        <taxon>Bacteria</taxon>
        <taxon>Pseudomonadati</taxon>
        <taxon>Pseudomonadota</taxon>
        <taxon>Gammaproteobacteria</taxon>
        <taxon>Alteromonadales</taxon>
        <taxon>Alteromonadaceae</taxon>
        <taxon>Alteromonas/Salinimonas group</taxon>
        <taxon>Alteromonas</taxon>
    </lineage>
</organism>
<dbReference type="Pfam" id="PF12339">
    <property type="entry name" value="DNAJ_related"/>
    <property type="match status" value="1"/>
</dbReference>
<dbReference type="SUPFAM" id="SSF46565">
    <property type="entry name" value="Chaperone J-domain"/>
    <property type="match status" value="1"/>
</dbReference>
<keyword evidence="1" id="KW-0143">Chaperone</keyword>
<proteinExistence type="predicted"/>
<comment type="caution">
    <text evidence="3">The sequence shown here is derived from an EMBL/GenBank/DDBJ whole genome shotgun (WGS) entry which is preliminary data.</text>
</comment>
<evidence type="ECO:0000313" key="3">
    <source>
        <dbReference type="EMBL" id="NDV90418.1"/>
    </source>
</evidence>
<dbReference type="PROSITE" id="PS50076">
    <property type="entry name" value="DNAJ_2"/>
    <property type="match status" value="1"/>
</dbReference>
<dbReference type="InterPro" id="IPR021059">
    <property type="entry name" value="DnaJ-related_N"/>
</dbReference>
<protein>
    <submittedName>
        <fullName evidence="3">Molecular chaperone DnaJ</fullName>
    </submittedName>
</protein>
<dbReference type="InterPro" id="IPR036869">
    <property type="entry name" value="J_dom_sf"/>
</dbReference>
<evidence type="ECO:0000256" key="1">
    <source>
        <dbReference type="ARBA" id="ARBA00023186"/>
    </source>
</evidence>
<dbReference type="EMBL" id="JAAAWN010000004">
    <property type="protein sequence ID" value="NDV90418.1"/>
    <property type="molecule type" value="Genomic_DNA"/>
</dbReference>
<dbReference type="RefSeq" id="WP_163084011.1">
    <property type="nucleotide sequence ID" value="NZ_JAAAWN010000004.1"/>
</dbReference>
<accession>A0A7X5LJF7</accession>
<evidence type="ECO:0000313" key="4">
    <source>
        <dbReference type="Proteomes" id="UP000470213"/>
    </source>
</evidence>
<evidence type="ECO:0000259" key="2">
    <source>
        <dbReference type="PROSITE" id="PS50076"/>
    </source>
</evidence>
<dbReference type="InterPro" id="IPR001623">
    <property type="entry name" value="DnaJ_domain"/>
</dbReference>
<dbReference type="Proteomes" id="UP000470213">
    <property type="component" value="Unassembled WGS sequence"/>
</dbReference>
<keyword evidence="4" id="KW-1185">Reference proteome</keyword>
<dbReference type="AlphaFoldDB" id="A0A7X5LJF7"/>